<evidence type="ECO:0000313" key="2">
    <source>
        <dbReference type="EMBL" id="QHU32422.1"/>
    </source>
</evidence>
<protein>
    <submittedName>
        <fullName evidence="2">Uncharacterized protein</fullName>
    </submittedName>
</protein>
<reference evidence="2" key="1">
    <citation type="journal article" date="2020" name="Nature">
        <title>Giant virus diversity and host interactions through global metagenomics.</title>
        <authorList>
            <person name="Schulz F."/>
            <person name="Roux S."/>
            <person name="Paez-Espino D."/>
            <person name="Jungbluth S."/>
            <person name="Walsh D.A."/>
            <person name="Denef V.J."/>
            <person name="McMahon K.D."/>
            <person name="Konstantinidis K.T."/>
            <person name="Eloe-Fadrosh E.A."/>
            <person name="Kyrpides N.C."/>
            <person name="Woyke T."/>
        </authorList>
    </citation>
    <scope>NUCLEOTIDE SEQUENCE</scope>
    <source>
        <strain evidence="2">GVMAG-M-3300027969-2</strain>
    </source>
</reference>
<keyword evidence="1" id="KW-1133">Transmembrane helix</keyword>
<dbReference type="EMBL" id="MN740540">
    <property type="protein sequence ID" value="QHU32422.1"/>
    <property type="molecule type" value="Genomic_DNA"/>
</dbReference>
<feature type="transmembrane region" description="Helical" evidence="1">
    <location>
        <begin position="21"/>
        <end position="40"/>
    </location>
</feature>
<evidence type="ECO:0000256" key="1">
    <source>
        <dbReference type="SAM" id="Phobius"/>
    </source>
</evidence>
<sequence length="43" mass="5203">MILLLPTEIIFSNPPAIINDYILYIFYILLSLYILLWKIIKKY</sequence>
<organism evidence="2">
    <name type="scientific">viral metagenome</name>
    <dbReference type="NCBI Taxonomy" id="1070528"/>
    <lineage>
        <taxon>unclassified sequences</taxon>
        <taxon>metagenomes</taxon>
        <taxon>organismal metagenomes</taxon>
    </lineage>
</organism>
<name>A0A6C0LT46_9ZZZZ</name>
<proteinExistence type="predicted"/>
<keyword evidence="1" id="KW-0812">Transmembrane</keyword>
<accession>A0A6C0LT46</accession>
<keyword evidence="1" id="KW-0472">Membrane</keyword>
<dbReference type="AlphaFoldDB" id="A0A6C0LT46"/>